<dbReference type="PRINTS" id="PR00081">
    <property type="entry name" value="GDHRDH"/>
</dbReference>
<sequence length="248" mass="26104">MSLQRVAIFGATSAIAQAVARQLAAKGVRLHLVGRDPAKLEAVRADIAARGSAGVSVTLADLDETARHAALVEEAEQSLGGAMDAALIAQGTLPDQVACEHDFALAEREILTNFVAPASLATHLANRFAPRGTGRIVAISSVAGDRGRASNYVYGSAKGGLSIFLSGLRARLNATGVGVVTVKPGFVDTPMTAAFKKGLLWAAPEKIAKGIVSAMEHGGAEVYLPWFWWPIMFAIRHLPEAIFVRLKI</sequence>
<dbReference type="Gene3D" id="3.40.50.720">
    <property type="entry name" value="NAD(P)-binding Rossmann-like Domain"/>
    <property type="match status" value="1"/>
</dbReference>
<evidence type="ECO:0000313" key="3">
    <source>
        <dbReference type="EMBL" id="QJR12379.1"/>
    </source>
</evidence>
<evidence type="ECO:0000256" key="1">
    <source>
        <dbReference type="ARBA" id="ARBA00006484"/>
    </source>
</evidence>
<dbReference type="KEGG" id="uru:DSM104443_03465"/>
<organism evidence="3 4">
    <name type="scientific">Usitatibacter rugosus</name>
    <dbReference type="NCBI Taxonomy" id="2732067"/>
    <lineage>
        <taxon>Bacteria</taxon>
        <taxon>Pseudomonadati</taxon>
        <taxon>Pseudomonadota</taxon>
        <taxon>Betaproteobacteria</taxon>
        <taxon>Nitrosomonadales</taxon>
        <taxon>Usitatibacteraceae</taxon>
        <taxon>Usitatibacter</taxon>
    </lineage>
</organism>
<dbReference type="GO" id="GO:0016020">
    <property type="term" value="C:membrane"/>
    <property type="evidence" value="ECO:0007669"/>
    <property type="project" value="TreeGrafter"/>
</dbReference>
<dbReference type="SUPFAM" id="SSF51735">
    <property type="entry name" value="NAD(P)-binding Rossmann-fold domains"/>
    <property type="match status" value="1"/>
</dbReference>
<dbReference type="NCBIfam" id="NF005489">
    <property type="entry name" value="PRK07102.1"/>
    <property type="match status" value="1"/>
</dbReference>
<dbReference type="EMBL" id="CP053069">
    <property type="protein sequence ID" value="QJR12379.1"/>
    <property type="molecule type" value="Genomic_DNA"/>
</dbReference>
<evidence type="ECO:0000256" key="2">
    <source>
        <dbReference type="ARBA" id="ARBA00023002"/>
    </source>
</evidence>
<dbReference type="Proteomes" id="UP000501534">
    <property type="component" value="Chromosome"/>
</dbReference>
<evidence type="ECO:0000313" key="4">
    <source>
        <dbReference type="Proteomes" id="UP000501534"/>
    </source>
</evidence>
<keyword evidence="4" id="KW-1185">Reference proteome</keyword>
<dbReference type="PANTHER" id="PTHR44196">
    <property type="entry name" value="DEHYDROGENASE/REDUCTASE SDR FAMILY MEMBER 7B"/>
    <property type="match status" value="1"/>
</dbReference>
<keyword evidence="2 3" id="KW-0560">Oxidoreductase</keyword>
<dbReference type="RefSeq" id="WP_171094532.1">
    <property type="nucleotide sequence ID" value="NZ_CP053069.1"/>
</dbReference>
<gene>
    <name evidence="3" type="ORF">DSM104443_03465</name>
</gene>
<proteinExistence type="inferred from homology"/>
<protein>
    <submittedName>
        <fullName evidence="3">Putative oxidoreductase</fullName>
        <ecNumber evidence="3">1.-.-.-</ecNumber>
    </submittedName>
</protein>
<dbReference type="InterPro" id="IPR020904">
    <property type="entry name" value="Sc_DH/Rdtase_CS"/>
</dbReference>
<dbReference type="InterPro" id="IPR036291">
    <property type="entry name" value="NAD(P)-bd_dom_sf"/>
</dbReference>
<dbReference type="PROSITE" id="PS00061">
    <property type="entry name" value="ADH_SHORT"/>
    <property type="match status" value="1"/>
</dbReference>
<reference evidence="3 4" key="1">
    <citation type="submission" date="2020-04" db="EMBL/GenBank/DDBJ databases">
        <title>Usitatibacter rugosus gen. nov., sp. nov. and Usitatibacter palustris sp. nov., novel members of Usitatibacteraceae fam. nov. within the order Nitrosomonadales isolated from soil.</title>
        <authorList>
            <person name="Huber K.J."/>
            <person name="Neumann-Schaal M."/>
            <person name="Geppert A."/>
            <person name="Luckner M."/>
            <person name="Wanner G."/>
            <person name="Overmann J."/>
        </authorList>
    </citation>
    <scope>NUCLEOTIDE SEQUENCE [LARGE SCALE GENOMIC DNA]</scope>
    <source>
        <strain evidence="3 4">0125_3</strain>
    </source>
</reference>
<name>A0A6M4GYN2_9PROT</name>
<comment type="similarity">
    <text evidence="1">Belongs to the short-chain dehydrogenases/reductases (SDR) family.</text>
</comment>
<dbReference type="GO" id="GO:0016491">
    <property type="term" value="F:oxidoreductase activity"/>
    <property type="evidence" value="ECO:0007669"/>
    <property type="project" value="UniProtKB-KW"/>
</dbReference>
<dbReference type="InterPro" id="IPR002347">
    <property type="entry name" value="SDR_fam"/>
</dbReference>
<dbReference type="AlphaFoldDB" id="A0A6M4GYN2"/>
<dbReference type="PANTHER" id="PTHR44196:SF1">
    <property type="entry name" value="DEHYDROGENASE_REDUCTASE SDR FAMILY MEMBER 7B"/>
    <property type="match status" value="1"/>
</dbReference>
<dbReference type="EC" id="1.-.-.-" evidence="3"/>
<dbReference type="Pfam" id="PF00106">
    <property type="entry name" value="adh_short"/>
    <property type="match status" value="1"/>
</dbReference>
<accession>A0A6M4GYN2</accession>